<sequence length="618" mass="70828">MPIIFLAVVQTSSFDVLVESTKNNYFADQISIMEHLMLNGIWKEYRVWDHHGESVSDSEDSFNNMEDHDEYGLHEMVNDFGNAVNANLGSFDDSSPSLQDDMTTSTGPTEEASKFYRLLEEADHELYPECSTFSTLSFIVQMMNIKCLYDLSGNAMDALFTLFWKVIFGKSDKKRKRSSTVYGVWKKKSIFFQLPYWSKLTLRHNLDVMHIEKNVGESLVGTLLGQEGKTKDNINSRFDMEIMGIQPKLLATPTDDGKYLFHNTPYTLFGPKRKAFCEFLTKIKVPDGYSAKTRINRPRRNDDSDDNNSNTQLQIFSKIGRRLIGNRYCEMEMNELNKAQAYILKNCEEAAPYTGIHKEYLRTQSTRNVDKRHEKEFFQWFNNHISAMYSKGDPSVSDGLFDLARGPDTRVTHFSSYMVNGWRFNTKDRDALFQAQNSGVFVKGDEGTRDKDYFGVLTDIVELLYGTHKVVLFKYEPYVLASQAEQVYYVNDTQEPKWYVVVKTKPRDYFDTPPTDKEDATTKSSKSSPEACQENEVIIVPNPNTIEDDDTSILDTPQVEAEAEGMPVAVEGNPILHYEGDVEDEDEQQESKSDDSEGGEYMDSDDEDSEPKEEIDDD</sequence>
<protein>
    <recommendedName>
        <fullName evidence="2">DUF4216 domain-containing protein</fullName>
    </recommendedName>
</protein>
<proteinExistence type="predicted"/>
<reference evidence="3" key="1">
    <citation type="submission" date="2020-10" db="EMBL/GenBank/DDBJ databases">
        <authorList>
            <person name="Han B."/>
            <person name="Lu T."/>
            <person name="Zhao Q."/>
            <person name="Huang X."/>
            <person name="Zhao Y."/>
        </authorList>
    </citation>
    <scope>NUCLEOTIDE SEQUENCE</scope>
</reference>
<evidence type="ECO:0000313" key="4">
    <source>
        <dbReference type="Proteomes" id="UP000604825"/>
    </source>
</evidence>
<name>A0A811R7I3_9POAL</name>
<keyword evidence="4" id="KW-1185">Reference proteome</keyword>
<evidence type="ECO:0000313" key="3">
    <source>
        <dbReference type="EMBL" id="CAD6266001.1"/>
    </source>
</evidence>
<feature type="domain" description="DUF4216" evidence="2">
    <location>
        <begin position="472"/>
        <end position="501"/>
    </location>
</feature>
<dbReference type="Pfam" id="PF13952">
    <property type="entry name" value="DUF4216"/>
    <property type="match status" value="1"/>
</dbReference>
<dbReference type="OrthoDB" id="673136at2759"/>
<dbReference type="AlphaFoldDB" id="A0A811R7I3"/>
<comment type="caution">
    <text evidence="3">The sequence shown here is derived from an EMBL/GenBank/DDBJ whole genome shotgun (WGS) entry which is preliminary data.</text>
</comment>
<feature type="compositionally biased region" description="Acidic residues" evidence="1">
    <location>
        <begin position="596"/>
        <end position="618"/>
    </location>
</feature>
<evidence type="ECO:0000256" key="1">
    <source>
        <dbReference type="SAM" id="MobiDB-lite"/>
    </source>
</evidence>
<evidence type="ECO:0000259" key="2">
    <source>
        <dbReference type="Pfam" id="PF13952"/>
    </source>
</evidence>
<feature type="region of interest" description="Disordered" evidence="1">
    <location>
        <begin position="509"/>
        <end position="533"/>
    </location>
</feature>
<gene>
    <name evidence="3" type="ORF">NCGR_LOCUS49306</name>
</gene>
<dbReference type="PANTHER" id="PTHR48258">
    <property type="entry name" value="DUF4218 DOMAIN-CONTAINING PROTEIN-RELATED"/>
    <property type="match status" value="1"/>
</dbReference>
<dbReference type="PANTHER" id="PTHR48258:SF15">
    <property type="entry name" value="OS02G0543900 PROTEIN"/>
    <property type="match status" value="1"/>
</dbReference>
<feature type="region of interest" description="Disordered" evidence="1">
    <location>
        <begin position="291"/>
        <end position="311"/>
    </location>
</feature>
<dbReference type="Proteomes" id="UP000604825">
    <property type="component" value="Unassembled WGS sequence"/>
</dbReference>
<organism evidence="3 4">
    <name type="scientific">Miscanthus lutarioriparius</name>
    <dbReference type="NCBI Taxonomy" id="422564"/>
    <lineage>
        <taxon>Eukaryota</taxon>
        <taxon>Viridiplantae</taxon>
        <taxon>Streptophyta</taxon>
        <taxon>Embryophyta</taxon>
        <taxon>Tracheophyta</taxon>
        <taxon>Spermatophyta</taxon>
        <taxon>Magnoliopsida</taxon>
        <taxon>Liliopsida</taxon>
        <taxon>Poales</taxon>
        <taxon>Poaceae</taxon>
        <taxon>PACMAD clade</taxon>
        <taxon>Panicoideae</taxon>
        <taxon>Andropogonodae</taxon>
        <taxon>Andropogoneae</taxon>
        <taxon>Saccharinae</taxon>
        <taxon>Miscanthus</taxon>
    </lineage>
</organism>
<feature type="region of interest" description="Disordered" evidence="1">
    <location>
        <begin position="562"/>
        <end position="618"/>
    </location>
</feature>
<dbReference type="EMBL" id="CAJGYO010000013">
    <property type="protein sequence ID" value="CAD6266001.1"/>
    <property type="molecule type" value="Genomic_DNA"/>
</dbReference>
<feature type="compositionally biased region" description="Basic and acidic residues" evidence="1">
    <location>
        <begin position="509"/>
        <end position="521"/>
    </location>
</feature>
<dbReference type="InterPro" id="IPR025312">
    <property type="entry name" value="DUF4216"/>
</dbReference>
<accession>A0A811R7I3</accession>